<keyword evidence="1" id="KW-0175">Coiled coil</keyword>
<dbReference type="Proteomes" id="UP000009144">
    <property type="component" value="Chromosome"/>
</dbReference>
<name>I1XF26_METNJ</name>
<organism evidence="2 3">
    <name type="scientific">Methylophaga nitratireducenticrescens</name>
    <dbReference type="NCBI Taxonomy" id="754476"/>
    <lineage>
        <taxon>Bacteria</taxon>
        <taxon>Pseudomonadati</taxon>
        <taxon>Pseudomonadota</taxon>
        <taxon>Gammaproteobacteria</taxon>
        <taxon>Thiotrichales</taxon>
        <taxon>Piscirickettsiaceae</taxon>
        <taxon>Methylophaga</taxon>
    </lineage>
</organism>
<reference evidence="2 3" key="2">
    <citation type="journal article" date="2013" name="Int. J. Syst. Evol. Microbiol.">
        <title>Methylophaga nitratireducenticrescens sp. nov. and Methylophaga frappieri sp. nov., isolated from the biofilm of the methanol-fed denitrification system treating the seawater at the Montreal Biodome.</title>
        <authorList>
            <person name="Villeneuve C."/>
            <person name="Martineau C."/>
            <person name="Mauffrey F."/>
            <person name="Villemur R."/>
        </authorList>
    </citation>
    <scope>NUCLEOTIDE SEQUENCE [LARGE SCALE GENOMIC DNA]</scope>
    <source>
        <strain evidence="2 3">JAM1</strain>
    </source>
</reference>
<feature type="coiled-coil region" evidence="1">
    <location>
        <begin position="19"/>
        <end position="60"/>
    </location>
</feature>
<keyword evidence="3" id="KW-1185">Reference proteome</keyword>
<dbReference type="Pfam" id="PF20567">
    <property type="entry name" value="DUF6776"/>
    <property type="match status" value="1"/>
</dbReference>
<dbReference type="STRING" id="754476.Q7A_136"/>
<dbReference type="PATRIC" id="fig|754476.3.peg.135"/>
<reference evidence="2 3" key="1">
    <citation type="journal article" date="2012" name="J. Bacteriol.">
        <title>Complete genome sequences of Methylophaga sp. strain JAM1 and Methylophaga sp. strain JAM7.</title>
        <authorList>
            <person name="Villeneuve C."/>
            <person name="Martineau C."/>
            <person name="Mauffrey F."/>
            <person name="Villemur R."/>
        </authorList>
    </citation>
    <scope>NUCLEOTIDE SEQUENCE [LARGE SCALE GENOMIC DNA]</scope>
    <source>
        <strain evidence="2 3">JAM1</strain>
    </source>
</reference>
<gene>
    <name evidence="2" type="ordered locus">Q7A_136</name>
</gene>
<dbReference type="InterPro" id="IPR046703">
    <property type="entry name" value="DUF6776"/>
</dbReference>
<dbReference type="AlphaFoldDB" id="I1XF26"/>
<proteinExistence type="predicted"/>
<accession>I1XF26</accession>
<dbReference type="HOGENOM" id="CLU_106263_0_0_6"/>
<sequence>MTEQLAVMKTQLMQQSELLQNQEQVQAMHQATAQQLQNRLQQLQKKVIELNKELLFYQNITQGNSTSELQIRDLQLRPETENSDQVRYRLVITQGKNISEPITGEVIIRLQNTEGEGDEAKAVDLNITEHPLNLRHVQIIEGVFNLGELSDPEQISVSLRQKDKILISRSFDWQTETPVGQ</sequence>
<protein>
    <submittedName>
        <fullName evidence="2">Uncharacterized protein</fullName>
    </submittedName>
</protein>
<dbReference type="EMBL" id="CP003390">
    <property type="protein sequence ID" value="AFI82995.1"/>
    <property type="molecule type" value="Genomic_DNA"/>
</dbReference>
<evidence type="ECO:0000313" key="2">
    <source>
        <dbReference type="EMBL" id="AFI82995.1"/>
    </source>
</evidence>
<dbReference type="KEGG" id="mej:Q7A_136"/>
<evidence type="ECO:0000313" key="3">
    <source>
        <dbReference type="Proteomes" id="UP000009144"/>
    </source>
</evidence>
<evidence type="ECO:0000256" key="1">
    <source>
        <dbReference type="SAM" id="Coils"/>
    </source>
</evidence>